<proteinExistence type="predicted"/>
<evidence type="ECO:0000313" key="4">
    <source>
        <dbReference type="Proteomes" id="UP000488956"/>
    </source>
</evidence>
<evidence type="ECO:0000313" key="2">
    <source>
        <dbReference type="EMBL" id="KAE9331866.1"/>
    </source>
</evidence>
<name>A0A6G0RFL8_9STRA</name>
<sequence>MTRFLIFRDELHLTCRGDAPSDRKALHLFKIDWVMDPFRTEAQYSSRCRAIRMPLYRCCNCLPLHCVTGVALVRLAEAPRLHHTTL</sequence>
<dbReference type="AlphaFoldDB" id="A0A6G0RFL8"/>
<organism evidence="2 3">
    <name type="scientific">Phytophthora fragariae</name>
    <dbReference type="NCBI Taxonomy" id="53985"/>
    <lineage>
        <taxon>Eukaryota</taxon>
        <taxon>Sar</taxon>
        <taxon>Stramenopiles</taxon>
        <taxon>Oomycota</taxon>
        <taxon>Peronosporomycetes</taxon>
        <taxon>Peronosporales</taxon>
        <taxon>Peronosporaceae</taxon>
        <taxon>Phytophthora</taxon>
    </lineage>
</organism>
<reference evidence="3 4" key="1">
    <citation type="submission" date="2018-09" db="EMBL/GenBank/DDBJ databases">
        <title>Genomic investigation of the strawberry pathogen Phytophthora fragariae indicates pathogenicity is determined by transcriptional variation in three key races.</title>
        <authorList>
            <person name="Adams T.M."/>
            <person name="Armitage A.D."/>
            <person name="Sobczyk M.K."/>
            <person name="Bates H.J."/>
            <person name="Dunwell J.M."/>
            <person name="Nellist C.F."/>
            <person name="Harrison R.J."/>
        </authorList>
    </citation>
    <scope>NUCLEOTIDE SEQUENCE [LARGE SCALE GENOMIC DNA]</scope>
    <source>
        <strain evidence="2 3">NOV-77</strain>
        <strain evidence="1 4">ONT-3</strain>
    </source>
</reference>
<accession>A0A6G0RFL8</accession>
<protein>
    <submittedName>
        <fullName evidence="2">Uncharacterized protein</fullName>
    </submittedName>
</protein>
<dbReference type="EMBL" id="QXFX01000139">
    <property type="protein sequence ID" value="KAE9129587.1"/>
    <property type="molecule type" value="Genomic_DNA"/>
</dbReference>
<dbReference type="Proteomes" id="UP000486351">
    <property type="component" value="Unassembled WGS sequence"/>
</dbReference>
<gene>
    <name evidence="2" type="ORF">PF008_g15221</name>
    <name evidence="1" type="ORF">PF010_g4139</name>
</gene>
<evidence type="ECO:0000313" key="1">
    <source>
        <dbReference type="EMBL" id="KAE9129587.1"/>
    </source>
</evidence>
<comment type="caution">
    <text evidence="2">The sequence shown here is derived from an EMBL/GenBank/DDBJ whole genome shotgun (WGS) entry which is preliminary data.</text>
</comment>
<dbReference type="EMBL" id="QXFY01000979">
    <property type="protein sequence ID" value="KAE9331866.1"/>
    <property type="molecule type" value="Genomic_DNA"/>
</dbReference>
<evidence type="ECO:0000313" key="3">
    <source>
        <dbReference type="Proteomes" id="UP000486351"/>
    </source>
</evidence>
<dbReference type="Proteomes" id="UP000488956">
    <property type="component" value="Unassembled WGS sequence"/>
</dbReference>